<dbReference type="InterPro" id="IPR023091">
    <property type="entry name" value="MetalPrtase_cat_dom_sf_prd"/>
</dbReference>
<dbReference type="PROSITE" id="PS01306">
    <property type="entry name" value="UPF0054"/>
    <property type="match status" value="1"/>
</dbReference>
<dbReference type="GO" id="GO:0008270">
    <property type="term" value="F:zinc ion binding"/>
    <property type="evidence" value="ECO:0007669"/>
    <property type="project" value="UniProtKB-UniRule"/>
</dbReference>
<keyword evidence="3 9" id="KW-0698">rRNA processing</keyword>
<keyword evidence="5 9" id="KW-0479">Metal-binding</keyword>
<dbReference type="HAMAP" id="MF_00009">
    <property type="entry name" value="Endoribonucl_YbeY"/>
    <property type="match status" value="1"/>
</dbReference>
<evidence type="ECO:0000256" key="6">
    <source>
        <dbReference type="ARBA" id="ARBA00022759"/>
    </source>
</evidence>
<proteinExistence type="inferred from homology"/>
<dbReference type="PANTHER" id="PTHR46986">
    <property type="entry name" value="ENDORIBONUCLEASE YBEY, CHLOROPLASTIC"/>
    <property type="match status" value="1"/>
</dbReference>
<dbReference type="Pfam" id="PF02130">
    <property type="entry name" value="YbeY"/>
    <property type="match status" value="1"/>
</dbReference>
<evidence type="ECO:0000256" key="9">
    <source>
        <dbReference type="HAMAP-Rule" id="MF_00009"/>
    </source>
</evidence>
<evidence type="ECO:0000256" key="7">
    <source>
        <dbReference type="ARBA" id="ARBA00022801"/>
    </source>
</evidence>
<evidence type="ECO:0000313" key="12">
    <source>
        <dbReference type="Proteomes" id="UP001213504"/>
    </source>
</evidence>
<comment type="similarity">
    <text evidence="1 9">Belongs to the endoribonuclease YbeY family.</text>
</comment>
<keyword evidence="4 9" id="KW-0540">Nuclease</keyword>
<dbReference type="GO" id="GO:0004222">
    <property type="term" value="F:metalloendopeptidase activity"/>
    <property type="evidence" value="ECO:0007669"/>
    <property type="project" value="InterPro"/>
</dbReference>
<dbReference type="NCBIfam" id="TIGR00043">
    <property type="entry name" value="rRNA maturation RNase YbeY"/>
    <property type="match status" value="1"/>
</dbReference>
<feature type="binding site" evidence="9">
    <location>
        <position position="118"/>
    </location>
    <ligand>
        <name>Zn(2+)</name>
        <dbReference type="ChEBI" id="CHEBI:29105"/>
        <note>catalytic</note>
    </ligand>
</feature>
<dbReference type="RefSeq" id="WP_165629855.1">
    <property type="nucleotide sequence ID" value="NZ_CBDRNE010000016.1"/>
</dbReference>
<dbReference type="EC" id="3.1.-.-" evidence="9"/>
<comment type="cofactor">
    <cofactor evidence="9">
        <name>Zn(2+)</name>
        <dbReference type="ChEBI" id="CHEBI:29105"/>
    </cofactor>
    <text evidence="9">Binds 1 zinc ion.</text>
</comment>
<evidence type="ECO:0000256" key="1">
    <source>
        <dbReference type="ARBA" id="ARBA00010875"/>
    </source>
</evidence>
<evidence type="ECO:0000256" key="4">
    <source>
        <dbReference type="ARBA" id="ARBA00022722"/>
    </source>
</evidence>
<dbReference type="EMBL" id="CP121270">
    <property type="protein sequence ID" value="WFP23557.1"/>
    <property type="molecule type" value="Genomic_DNA"/>
</dbReference>
<keyword evidence="6 9" id="KW-0255">Endonuclease</keyword>
<name>A0AAX3T415_9ACTN</name>
<evidence type="ECO:0000256" key="3">
    <source>
        <dbReference type="ARBA" id="ARBA00022552"/>
    </source>
</evidence>
<dbReference type="AlphaFoldDB" id="A0AAX3T415"/>
<dbReference type="InterPro" id="IPR020549">
    <property type="entry name" value="YbeY_CS"/>
</dbReference>
<evidence type="ECO:0000256" key="2">
    <source>
        <dbReference type="ARBA" id="ARBA00022517"/>
    </source>
</evidence>
<reference evidence="11" key="1">
    <citation type="submission" date="2023-04" db="EMBL/GenBank/DDBJ databases">
        <title>Complete genome sequence of a phthalic acid esters degrading bacterial strain.</title>
        <authorList>
            <person name="Weng L."/>
            <person name="Jia Y."/>
            <person name="Ren L."/>
        </authorList>
    </citation>
    <scope>NUCLEOTIDE SEQUENCE</scope>
    <source>
        <strain evidence="11">RL-LY01</strain>
    </source>
</reference>
<evidence type="ECO:0000313" key="11">
    <source>
        <dbReference type="EMBL" id="WFP23557.1"/>
    </source>
</evidence>
<comment type="subcellular location">
    <subcellularLocation>
        <location evidence="9">Cytoplasm</location>
    </subcellularLocation>
</comment>
<dbReference type="GO" id="GO:0006364">
    <property type="term" value="P:rRNA processing"/>
    <property type="evidence" value="ECO:0007669"/>
    <property type="project" value="UniProtKB-UniRule"/>
</dbReference>
<keyword evidence="7 9" id="KW-0378">Hydrolase</keyword>
<accession>A0AAX3T415</accession>
<evidence type="ECO:0000256" key="5">
    <source>
        <dbReference type="ARBA" id="ARBA00022723"/>
    </source>
</evidence>
<dbReference type="PANTHER" id="PTHR46986:SF1">
    <property type="entry name" value="ENDORIBONUCLEASE YBEY, CHLOROPLASTIC"/>
    <property type="match status" value="1"/>
</dbReference>
<dbReference type="GO" id="GO:0004521">
    <property type="term" value="F:RNA endonuclease activity"/>
    <property type="evidence" value="ECO:0007669"/>
    <property type="project" value="UniProtKB-UniRule"/>
</dbReference>
<dbReference type="Proteomes" id="UP001213504">
    <property type="component" value="Chromosome"/>
</dbReference>
<feature type="binding site" evidence="9">
    <location>
        <position position="128"/>
    </location>
    <ligand>
        <name>Zn(2+)</name>
        <dbReference type="ChEBI" id="CHEBI:29105"/>
        <note>catalytic</note>
    </ligand>
</feature>
<feature type="binding site" evidence="9">
    <location>
        <position position="122"/>
    </location>
    <ligand>
        <name>Zn(2+)</name>
        <dbReference type="ChEBI" id="CHEBI:29105"/>
        <note>catalytic</note>
    </ligand>
</feature>
<dbReference type="SUPFAM" id="SSF55486">
    <property type="entry name" value="Metalloproteases ('zincins'), catalytic domain"/>
    <property type="match status" value="1"/>
</dbReference>
<feature type="compositionally biased region" description="Basic and acidic residues" evidence="10">
    <location>
        <begin position="156"/>
        <end position="167"/>
    </location>
</feature>
<sequence length="200" mass="22055">MSIELANESGVEVPAELIIDAARFAVTAMDVNPAALLSVLCVDEDTMADMHVQWMDLPGPTDVMSFPMDELVPGGRPDATDPGPAILGDIVLCPDFARKQAREAKRSFEHELAMLTIHGVLHLLGYDHAEPEEEREMFGLQNRILDAFYAERHRRAQEQRQTDRDSRLLSNIGFTGAEGDSPTPGAQSVPEQSRSEEDRG</sequence>
<keyword evidence="9" id="KW-0963">Cytoplasm</keyword>
<dbReference type="GO" id="GO:0005737">
    <property type="term" value="C:cytoplasm"/>
    <property type="evidence" value="ECO:0007669"/>
    <property type="project" value="UniProtKB-SubCell"/>
</dbReference>
<organism evidence="11 12">
    <name type="scientific">Gordonia hongkongensis</name>
    <dbReference type="NCBI Taxonomy" id="1701090"/>
    <lineage>
        <taxon>Bacteria</taxon>
        <taxon>Bacillati</taxon>
        <taxon>Actinomycetota</taxon>
        <taxon>Actinomycetes</taxon>
        <taxon>Mycobacteriales</taxon>
        <taxon>Gordoniaceae</taxon>
        <taxon>Gordonia</taxon>
    </lineage>
</organism>
<feature type="region of interest" description="Disordered" evidence="10">
    <location>
        <begin position="156"/>
        <end position="200"/>
    </location>
</feature>
<comment type="function">
    <text evidence="9">Single strand-specific metallo-endoribonuclease involved in late-stage 70S ribosome quality control and in maturation of the 3' terminus of the 16S rRNA.</text>
</comment>
<keyword evidence="8 9" id="KW-0862">Zinc</keyword>
<gene>
    <name evidence="9 11" type="primary">ybeY</name>
    <name evidence="11" type="ORF">P9A14_15490</name>
</gene>
<evidence type="ECO:0000256" key="10">
    <source>
        <dbReference type="SAM" id="MobiDB-lite"/>
    </source>
</evidence>
<protein>
    <recommendedName>
        <fullName evidence="9">Endoribonuclease YbeY</fullName>
        <ecNumber evidence="9">3.1.-.-</ecNumber>
    </recommendedName>
</protein>
<dbReference type="Gene3D" id="3.40.390.30">
    <property type="entry name" value="Metalloproteases ('zincins'), catalytic domain"/>
    <property type="match status" value="1"/>
</dbReference>
<keyword evidence="2 9" id="KW-0690">Ribosome biogenesis</keyword>
<dbReference type="InterPro" id="IPR002036">
    <property type="entry name" value="YbeY"/>
</dbReference>
<evidence type="ECO:0000256" key="8">
    <source>
        <dbReference type="ARBA" id="ARBA00022833"/>
    </source>
</evidence>